<keyword evidence="2" id="KW-0732">Signal</keyword>
<keyword evidence="5" id="KW-1185">Reference proteome</keyword>
<feature type="compositionally biased region" description="Polar residues" evidence="1">
    <location>
        <begin position="226"/>
        <end position="238"/>
    </location>
</feature>
<dbReference type="PANTHER" id="PTHR34862:SF1">
    <property type="entry name" value="SPARK DOMAIN-CONTAINING PROTEIN"/>
    <property type="match status" value="1"/>
</dbReference>
<dbReference type="PROSITE" id="PS50280">
    <property type="entry name" value="SET"/>
    <property type="match status" value="1"/>
</dbReference>
<dbReference type="SUPFAM" id="SSF82199">
    <property type="entry name" value="SET domain"/>
    <property type="match status" value="1"/>
</dbReference>
<dbReference type="Proteomes" id="UP001222932">
    <property type="component" value="Unassembled WGS sequence"/>
</dbReference>
<gene>
    <name evidence="4" type="ORF">CspeluHIS016_0108880</name>
</gene>
<proteinExistence type="predicted"/>
<feature type="chain" id="PRO_5042288778" description="SET domain-containing protein" evidence="2">
    <location>
        <begin position="19"/>
        <end position="468"/>
    </location>
</feature>
<dbReference type="AlphaFoldDB" id="A0AAD3TPC6"/>
<feature type="compositionally biased region" description="Low complexity" evidence="1">
    <location>
        <begin position="239"/>
        <end position="253"/>
    </location>
</feature>
<name>A0AAD3TPC6_9TREE</name>
<reference evidence="4" key="2">
    <citation type="submission" date="2023-06" db="EMBL/GenBank/DDBJ databases">
        <authorList>
            <person name="Kobayashi Y."/>
            <person name="Kayamori A."/>
            <person name="Aoki K."/>
            <person name="Shiwa Y."/>
            <person name="Fujita N."/>
            <person name="Sugita T."/>
            <person name="Iwasaki W."/>
            <person name="Tanaka N."/>
            <person name="Takashima M."/>
        </authorList>
    </citation>
    <scope>NUCLEOTIDE SEQUENCE</scope>
    <source>
        <strain evidence="4">HIS016</strain>
    </source>
</reference>
<dbReference type="Pfam" id="PF00856">
    <property type="entry name" value="SET"/>
    <property type="match status" value="1"/>
</dbReference>
<feature type="domain" description="SET" evidence="3">
    <location>
        <begin position="303"/>
        <end position="460"/>
    </location>
</feature>
<dbReference type="EMBL" id="BTCM01000001">
    <property type="protein sequence ID" value="GMK54302.1"/>
    <property type="molecule type" value="Genomic_DNA"/>
</dbReference>
<feature type="signal peptide" evidence="2">
    <location>
        <begin position="1"/>
        <end position="18"/>
    </location>
</feature>
<dbReference type="PANTHER" id="PTHR34862">
    <property type="entry name" value="SPARK DOMAIN-CONTAINING PROTEIN"/>
    <property type="match status" value="1"/>
</dbReference>
<comment type="caution">
    <text evidence="4">The sequence shown here is derived from an EMBL/GenBank/DDBJ whole genome shotgun (WGS) entry which is preliminary data.</text>
</comment>
<dbReference type="PROSITE" id="PS51257">
    <property type="entry name" value="PROKAR_LIPOPROTEIN"/>
    <property type="match status" value="1"/>
</dbReference>
<dbReference type="InterPro" id="IPR056146">
    <property type="entry name" value="DUF7729"/>
</dbReference>
<evidence type="ECO:0000256" key="2">
    <source>
        <dbReference type="SAM" id="SignalP"/>
    </source>
</evidence>
<organism evidence="4 5">
    <name type="scientific">Cutaneotrichosporon spelunceum</name>
    <dbReference type="NCBI Taxonomy" id="1672016"/>
    <lineage>
        <taxon>Eukaryota</taxon>
        <taxon>Fungi</taxon>
        <taxon>Dikarya</taxon>
        <taxon>Basidiomycota</taxon>
        <taxon>Agaricomycotina</taxon>
        <taxon>Tremellomycetes</taxon>
        <taxon>Trichosporonales</taxon>
        <taxon>Trichosporonaceae</taxon>
        <taxon>Cutaneotrichosporon</taxon>
    </lineage>
</organism>
<feature type="region of interest" description="Disordered" evidence="1">
    <location>
        <begin position="226"/>
        <end position="253"/>
    </location>
</feature>
<dbReference type="Gene3D" id="2.170.270.10">
    <property type="entry name" value="SET domain"/>
    <property type="match status" value="1"/>
</dbReference>
<accession>A0AAD3TPC6</accession>
<evidence type="ECO:0000256" key="1">
    <source>
        <dbReference type="SAM" id="MobiDB-lite"/>
    </source>
</evidence>
<sequence length="468" mass="47829">MKLATVAAALALAAGANAQISIPGLSTGCTTAFAGFIVGDLSSCLQVTALLPVLSSGGNSSAVPALNGYLSSLCASSTPTCTNATLSSAASRVRNGCTQELANSASIPSVILTVLDNYTPIQKAACSKNTTNNEFCVTDSLNTIQNISGTDVTFNTITSLLGGSADVESQLQQVLGTGDLCTGCVAGIYNAALEINSGVAGSSVGQAVTGQCGADFGMNVTGVSTPSAATGTPSQAVQSTTPSGGAASATWGTAPPPAWPEAVAYLTRARLAPSFPHALVPLLYTPPAPTKFGPRPTTHPSILAIKVVTAPGHPAHGQRSLIARKRLDAKTFLIPYLGILHADFTDAHGRRVDACGQPTASAHEASDYDLSLVRLSASDVRNPFGETSTLQEGQGPLHVSIGVDAAQAGNAARFVNDFRGIATAPNAEFRLGRGDAGEAQMEVWSTRRIEKGDEILVSYGKGWWGART</sequence>
<dbReference type="InterPro" id="IPR046341">
    <property type="entry name" value="SET_dom_sf"/>
</dbReference>
<protein>
    <recommendedName>
        <fullName evidence="3">SET domain-containing protein</fullName>
    </recommendedName>
</protein>
<evidence type="ECO:0000313" key="5">
    <source>
        <dbReference type="Proteomes" id="UP001222932"/>
    </source>
</evidence>
<evidence type="ECO:0000313" key="4">
    <source>
        <dbReference type="EMBL" id="GMK54302.1"/>
    </source>
</evidence>
<dbReference type="InterPro" id="IPR001214">
    <property type="entry name" value="SET_dom"/>
</dbReference>
<reference evidence="4" key="1">
    <citation type="journal article" date="2023" name="BMC Genomics">
        <title>Chromosome-level genome assemblies of Cutaneotrichosporon spp. (Trichosporonales, Basidiomycota) reveal imbalanced evolution between nucleotide sequences and chromosome synteny.</title>
        <authorList>
            <person name="Kobayashi Y."/>
            <person name="Kayamori A."/>
            <person name="Aoki K."/>
            <person name="Shiwa Y."/>
            <person name="Matsutani M."/>
            <person name="Fujita N."/>
            <person name="Sugita T."/>
            <person name="Iwasaki W."/>
            <person name="Tanaka N."/>
            <person name="Takashima M."/>
        </authorList>
    </citation>
    <scope>NUCLEOTIDE SEQUENCE</scope>
    <source>
        <strain evidence="4">HIS016</strain>
    </source>
</reference>
<evidence type="ECO:0000259" key="3">
    <source>
        <dbReference type="PROSITE" id="PS50280"/>
    </source>
</evidence>
<dbReference type="Pfam" id="PF24855">
    <property type="entry name" value="DUF7729"/>
    <property type="match status" value="1"/>
</dbReference>